<dbReference type="InterPro" id="IPR007692">
    <property type="entry name" value="DNA_helicase_DnaB"/>
</dbReference>
<evidence type="ECO:0000256" key="3">
    <source>
        <dbReference type="ARBA" id="ARBA00022705"/>
    </source>
</evidence>
<evidence type="ECO:0000256" key="10">
    <source>
        <dbReference type="ARBA" id="ARBA00023000"/>
    </source>
</evidence>
<dbReference type="InterPro" id="IPR016136">
    <property type="entry name" value="DNA_helicase_N/primase_C"/>
</dbReference>
<dbReference type="Proteomes" id="UP000285744">
    <property type="component" value="Unassembled WGS sequence"/>
</dbReference>
<feature type="domain" description="SF4 helicase" evidence="19">
    <location>
        <begin position="204"/>
        <end position="241"/>
    </location>
</feature>
<comment type="catalytic activity">
    <reaction evidence="14 16">
        <text>ATP + H2O = ADP + phosphate + H(+)</text>
        <dbReference type="Rhea" id="RHEA:13065"/>
        <dbReference type="ChEBI" id="CHEBI:15377"/>
        <dbReference type="ChEBI" id="CHEBI:15378"/>
        <dbReference type="ChEBI" id="CHEBI:30616"/>
        <dbReference type="ChEBI" id="CHEBI:43474"/>
        <dbReference type="ChEBI" id="CHEBI:456216"/>
        <dbReference type="EC" id="5.6.2.3"/>
    </reaction>
</comment>
<comment type="similarity">
    <text evidence="1 16">Belongs to the helicase family. DnaB subfamily.</text>
</comment>
<dbReference type="Pfam" id="PF14890">
    <property type="entry name" value="Intein_splicing"/>
    <property type="match status" value="1"/>
</dbReference>
<dbReference type="PROSITE" id="PS51199">
    <property type="entry name" value="SF4_HELICASE"/>
    <property type="match status" value="3"/>
</dbReference>
<dbReference type="InterPro" id="IPR003586">
    <property type="entry name" value="Hint_dom_C"/>
</dbReference>
<evidence type="ECO:0000256" key="16">
    <source>
        <dbReference type="RuleBase" id="RU362085"/>
    </source>
</evidence>
<dbReference type="EC" id="5.6.2.3" evidence="15 16"/>
<dbReference type="SUPFAM" id="SSF52540">
    <property type="entry name" value="P-loop containing nucleoside triphosphate hydrolases"/>
    <property type="match status" value="3"/>
</dbReference>
<evidence type="ECO:0000256" key="8">
    <source>
        <dbReference type="ARBA" id="ARBA00022813"/>
    </source>
</evidence>
<evidence type="ECO:0000256" key="2">
    <source>
        <dbReference type="ARBA" id="ARBA00022515"/>
    </source>
</evidence>
<dbReference type="SUPFAM" id="SSF51294">
    <property type="entry name" value="Hedgehog/intein (Hint) domain"/>
    <property type="match status" value="2"/>
</dbReference>
<evidence type="ECO:0000313" key="21">
    <source>
        <dbReference type="Proteomes" id="UP000285744"/>
    </source>
</evidence>
<evidence type="ECO:0000256" key="7">
    <source>
        <dbReference type="ARBA" id="ARBA00022806"/>
    </source>
</evidence>
<dbReference type="Gene3D" id="3.10.28.10">
    <property type="entry name" value="Homing endonucleases"/>
    <property type="match status" value="2"/>
</dbReference>
<dbReference type="NCBIfam" id="NF005852">
    <property type="entry name" value="PRK07773.1"/>
    <property type="match status" value="1"/>
</dbReference>
<keyword evidence="6 16" id="KW-0378">Hydrolase</keyword>
<dbReference type="NCBIfam" id="TIGR01445">
    <property type="entry name" value="intein_Nterm"/>
    <property type="match status" value="1"/>
</dbReference>
<dbReference type="GO" id="GO:0005524">
    <property type="term" value="F:ATP binding"/>
    <property type="evidence" value="ECO:0007669"/>
    <property type="project" value="UniProtKB-UniRule"/>
</dbReference>
<keyword evidence="5 16" id="KW-0547">Nucleotide-binding</keyword>
<evidence type="ECO:0000256" key="4">
    <source>
        <dbReference type="ARBA" id="ARBA00022737"/>
    </source>
</evidence>
<dbReference type="PANTHER" id="PTHR30153:SF2">
    <property type="entry name" value="REPLICATIVE DNA HELICASE"/>
    <property type="match status" value="1"/>
</dbReference>
<evidence type="ECO:0000259" key="19">
    <source>
        <dbReference type="PROSITE" id="PS51199"/>
    </source>
</evidence>
<comment type="function">
    <text evidence="16">The main replicative DNA helicase, it participates in initiation and elongation during chromosome replication. Travels ahead of the DNA replisome, separating dsDNA into templates for DNA synthesis. A processive ATP-dependent 5'-3' DNA helicase it has DNA-dependent ATPase activity.</text>
</comment>
<comment type="caution">
    <text evidence="20">The sequence shown here is derived from an EMBL/GenBank/DDBJ whole genome shotgun (WGS) entry which is preliminary data.</text>
</comment>
<keyword evidence="3 16" id="KW-0235">DNA replication</keyword>
<dbReference type="PROSITE" id="PS50817">
    <property type="entry name" value="INTEIN_N_TER"/>
    <property type="match status" value="1"/>
</dbReference>
<dbReference type="Pfam" id="PF03796">
    <property type="entry name" value="DnaB_C"/>
    <property type="match status" value="2"/>
</dbReference>
<dbReference type="GO" id="GO:0003677">
    <property type="term" value="F:DNA binding"/>
    <property type="evidence" value="ECO:0007669"/>
    <property type="project" value="UniProtKB-UniRule"/>
</dbReference>
<dbReference type="NCBIfam" id="TIGR00665">
    <property type="entry name" value="DnaB"/>
    <property type="match status" value="1"/>
</dbReference>
<sequence>MSVTDDMRAEPRAGGQPPAPAQRDGQFERTPPQDIAAEQCVLGGMLLSKDAIADVVEILKSNDFYRPVHATIFDAILEIYGRGEPADPITVAAALADSGDLARVGGAPYLHTLIASVPTAANAAYYARIVSERAILRRLVEAGTKIVQLGYGTANGGSRDVDDIVDLAQQAVYDVTERRVSEDFAVLADMLQPTLDEIEAVGAQGGVMTGVPTGFTDLDRLLNGLHPGQLVIVAGRPGLGKALALDTPLPTPDGWTTMGEVKVGDQLLAADGTPTTVTHAFDVRYDRPCYEVEFSDGTVIVADAEHLWKTTTRASRRQGPGRARRHWPESKLARVRAAYDAALDADGDQAITFAQALDRVGPEFRHVLRTAATGVGSIGRVSRPVIRSGTVRNWTAPGYPERPLLAAVLERTEHHVSAGTRAGHDGVVTTAEIAATLRTDTADRRLNHAVRNCAPLQLPERDLPVPPYTLGVWLGDGHTGASRFTTADPELVAYVEADGFTVRPSGPMVYTILPPEPITPSAAGRCVDCGRSTRALRENRATRRCTECHARNGSLVGLLRQAGVADEKHIPAVYLRASEAQRRALLAGLMDTDGTVAPTGNLQYTSTSERLANDVRELVVSLGYRCTVTTKPVRGRTARSSTAYTLNFSTPDPVFRLERKRAAHRARRRTTSDVRTASRFIVDVRPVPSVPVRCVTVDNPEHLYLASRAMIPTHNSTVSMDFARNAAIRANQASAIFSLEMSKVEIVMRLLSAEARVPLHVLRSGQLSDDDWTKLARCMGEISEAPLFVDDTPSMNLMEIRAKARRLKQRHDLKLVVVDYLQLMTSPKRTESRQQEVADLSRGLKLLAKEIECPVIAVSQLNRGPEQRTDKRPQLSDLRESGCLTAETRVLRADNNTEVTLGELLASGARDVPVWALDEGLRYTPRTMTHAFPSGRREVFRMTLASGKWIDATANHPFLTFAGWMPLGDLAPGARIATPRHVPPPLAVRPWAAPEVVLLAHLLGDGSFVRRQPIRYASRDEANLMAVTEAAKHFGVSAVRDEYEAARVVTLRLPAPYRLARGRRNPIAEWLDGLGLFGLRSHEKFVPAPVFALPKEQITLFLRHLWATDGSVHVNKSGRGGRIYYSSTSRRMLEDVSRLLLRYGITGRLKTVCTANHRTQYTLDISGRDDQLRFLREVGVHGDRARNCTELLASLEGMKSNPNVDTVPREVWTRVREVLAERRMSHREFAAAVDTQFCGSALWKHAPSRSRLAKIAAVLDEADLELHATNDIFWDEIVSIESLGEQEVFDATVLGTHNFIANGIATHNSIEQDADVVILLHRDDYYDKESPRAGEADFIVAKHRNGPTDTITVAAQLHLSRFVDMAVV</sequence>
<dbReference type="Gene3D" id="1.10.860.10">
    <property type="entry name" value="DNAb Helicase, Chain A"/>
    <property type="match status" value="1"/>
</dbReference>
<dbReference type="InterPro" id="IPR036844">
    <property type="entry name" value="Hint_dom_sf"/>
</dbReference>
<dbReference type="GO" id="GO:0043139">
    <property type="term" value="F:5'-3' DNA helicase activity"/>
    <property type="evidence" value="ECO:0007669"/>
    <property type="project" value="UniProtKB-EC"/>
</dbReference>
<feature type="domain" description="DOD-type homing endonuclease" evidence="18">
    <location>
        <begin position="469"/>
        <end position="624"/>
    </location>
</feature>
<feature type="compositionally biased region" description="Basic and acidic residues" evidence="17">
    <location>
        <begin position="1"/>
        <end position="11"/>
    </location>
</feature>
<reference evidence="20 21" key="1">
    <citation type="journal article" date="2018" name="Int. J. Syst. Evol. Microbiol.">
        <title>Micromonospora globbae sp. nov., an endophytic actinomycete isolated from roots of Globba winitii C. H. Wright.</title>
        <authorList>
            <person name="Kuncharoen N."/>
            <person name="Pittayakhajonwut P."/>
            <person name="Tanasupawat S."/>
        </authorList>
    </citation>
    <scope>NUCLEOTIDE SEQUENCE [LARGE SCALE GENOMIC DNA]</scope>
    <source>
        <strain evidence="20 21">WPS1-2</strain>
    </source>
</reference>
<evidence type="ECO:0000256" key="15">
    <source>
        <dbReference type="NCBIfam" id="TIGR00665"/>
    </source>
</evidence>
<dbReference type="Gene3D" id="3.40.50.300">
    <property type="entry name" value="P-loop containing nucleotide triphosphate hydrolases"/>
    <property type="match status" value="3"/>
</dbReference>
<dbReference type="SMART" id="SM00306">
    <property type="entry name" value="HintN"/>
    <property type="match status" value="2"/>
</dbReference>
<dbReference type="InterPro" id="IPR027434">
    <property type="entry name" value="Homing_endonucl"/>
</dbReference>
<dbReference type="Pfam" id="PF00772">
    <property type="entry name" value="DnaB"/>
    <property type="match status" value="1"/>
</dbReference>
<dbReference type="GO" id="GO:0016887">
    <property type="term" value="F:ATP hydrolysis activity"/>
    <property type="evidence" value="ECO:0007669"/>
    <property type="project" value="RHEA"/>
</dbReference>
<evidence type="ECO:0000256" key="9">
    <source>
        <dbReference type="ARBA" id="ARBA00022840"/>
    </source>
</evidence>
<feature type="region of interest" description="Disordered" evidence="17">
    <location>
        <begin position="1"/>
        <end position="30"/>
    </location>
</feature>
<dbReference type="Pfam" id="PF14528">
    <property type="entry name" value="LAGLIDADG_3"/>
    <property type="match status" value="2"/>
</dbReference>
<dbReference type="Gene3D" id="2.170.16.10">
    <property type="entry name" value="Hedgehog/Intein (Hint) domain"/>
    <property type="match status" value="1"/>
</dbReference>
<comment type="function">
    <text evidence="13 16">The intein is an endonuclease.</text>
</comment>
<dbReference type="FunFam" id="1.10.860.10:FF:000001">
    <property type="entry name" value="Replicative DNA helicase"/>
    <property type="match status" value="1"/>
</dbReference>
<dbReference type="InterPro" id="IPR036185">
    <property type="entry name" value="DNA_heli_DnaB-like_N_sf"/>
</dbReference>
<dbReference type="PROSITE" id="PS50818">
    <property type="entry name" value="INTEIN_C_TER"/>
    <property type="match status" value="1"/>
</dbReference>
<protein>
    <recommendedName>
        <fullName evidence="15 16">Replicative DNA helicase</fullName>
        <ecNumber evidence="15 16">5.6.2.3</ecNumber>
    </recommendedName>
</protein>
<dbReference type="InterPro" id="IPR006141">
    <property type="entry name" value="Intein_N"/>
</dbReference>
<organism evidence="20 21">
    <name type="scientific">Micromonospora globbae</name>
    <dbReference type="NCBI Taxonomy" id="1894969"/>
    <lineage>
        <taxon>Bacteria</taxon>
        <taxon>Bacillati</taxon>
        <taxon>Actinomycetota</taxon>
        <taxon>Actinomycetes</taxon>
        <taxon>Micromonosporales</taxon>
        <taxon>Micromonosporaceae</taxon>
        <taxon>Micromonospora</taxon>
    </lineage>
</organism>
<dbReference type="EMBL" id="RAQQ01000006">
    <property type="protein sequence ID" value="RKF27581.1"/>
    <property type="molecule type" value="Genomic_DNA"/>
</dbReference>
<keyword evidence="10" id="KW-0651">Protein splicing</keyword>
<evidence type="ECO:0000256" key="11">
    <source>
        <dbReference type="ARBA" id="ARBA00023125"/>
    </source>
</evidence>
<dbReference type="PRINTS" id="PR00379">
    <property type="entry name" value="INTEIN"/>
</dbReference>
<feature type="compositionally biased region" description="Low complexity" evidence="17">
    <location>
        <begin position="12"/>
        <end position="24"/>
    </location>
</feature>
<gene>
    <name evidence="20" type="ORF">D7I43_11125</name>
</gene>
<keyword evidence="11 16" id="KW-0238">DNA-binding</keyword>
<evidence type="ECO:0000313" key="20">
    <source>
        <dbReference type="EMBL" id="RKF27581.1"/>
    </source>
</evidence>
<keyword evidence="7 16" id="KW-0347">Helicase</keyword>
<evidence type="ECO:0000256" key="1">
    <source>
        <dbReference type="ARBA" id="ARBA00008428"/>
    </source>
</evidence>
<evidence type="ECO:0000256" key="12">
    <source>
        <dbReference type="ARBA" id="ARBA00023235"/>
    </source>
</evidence>
<dbReference type="CDD" id="cd00984">
    <property type="entry name" value="DnaB_C"/>
    <property type="match status" value="1"/>
</dbReference>
<keyword evidence="2 16" id="KW-0639">Primosome</keyword>
<keyword evidence="9 16" id="KW-0067">ATP-binding</keyword>
<dbReference type="PANTHER" id="PTHR30153">
    <property type="entry name" value="REPLICATIVE DNA HELICASE DNAB"/>
    <property type="match status" value="1"/>
</dbReference>
<dbReference type="SMART" id="SM00305">
    <property type="entry name" value="HintC"/>
    <property type="match status" value="1"/>
</dbReference>
<dbReference type="InterPro" id="IPR004042">
    <property type="entry name" value="Intein_endonuc_central"/>
</dbReference>
<dbReference type="InterPro" id="IPR007693">
    <property type="entry name" value="DNA_helicase_DnaB-like_N"/>
</dbReference>
<dbReference type="SUPFAM" id="SSF55608">
    <property type="entry name" value="Homing endonucleases"/>
    <property type="match status" value="2"/>
</dbReference>
<dbReference type="GO" id="GO:0005829">
    <property type="term" value="C:cytosol"/>
    <property type="evidence" value="ECO:0007669"/>
    <property type="project" value="TreeGrafter"/>
</dbReference>
<dbReference type="SUPFAM" id="SSF48024">
    <property type="entry name" value="N-terminal domain of DnaB helicase"/>
    <property type="match status" value="1"/>
</dbReference>
<feature type="domain" description="SF4 helicase" evidence="19">
    <location>
        <begin position="1309"/>
        <end position="1368"/>
    </location>
</feature>
<dbReference type="InterPro" id="IPR030934">
    <property type="entry name" value="Intein_C"/>
</dbReference>
<dbReference type="GO" id="GO:0004519">
    <property type="term" value="F:endonuclease activity"/>
    <property type="evidence" value="ECO:0007669"/>
    <property type="project" value="InterPro"/>
</dbReference>
<dbReference type="NCBIfam" id="TIGR01443">
    <property type="entry name" value="intein_Cterm"/>
    <property type="match status" value="2"/>
</dbReference>
<dbReference type="InterPro" id="IPR007694">
    <property type="entry name" value="DNA_helicase_DnaB-like_C"/>
</dbReference>
<dbReference type="InterPro" id="IPR006142">
    <property type="entry name" value="INTEIN"/>
</dbReference>
<evidence type="ECO:0000256" key="14">
    <source>
        <dbReference type="ARBA" id="ARBA00048954"/>
    </source>
</evidence>
<dbReference type="InterPro" id="IPR004860">
    <property type="entry name" value="LAGLIDADG_dom"/>
</dbReference>
<dbReference type="GO" id="GO:0016539">
    <property type="term" value="P:intein-mediated protein splicing"/>
    <property type="evidence" value="ECO:0007669"/>
    <property type="project" value="InterPro"/>
</dbReference>
<accession>A0A420F3T2</accession>
<name>A0A420F3T2_9ACTN</name>
<proteinExistence type="inferred from homology"/>
<evidence type="ECO:0000256" key="5">
    <source>
        <dbReference type="ARBA" id="ARBA00022741"/>
    </source>
</evidence>
<evidence type="ECO:0000256" key="17">
    <source>
        <dbReference type="SAM" id="MobiDB-lite"/>
    </source>
</evidence>
<dbReference type="InterPro" id="IPR027417">
    <property type="entry name" value="P-loop_NTPase"/>
</dbReference>
<dbReference type="GO" id="GO:1990077">
    <property type="term" value="C:primosome complex"/>
    <property type="evidence" value="ECO:0007669"/>
    <property type="project" value="UniProtKB-UniRule"/>
</dbReference>
<evidence type="ECO:0000259" key="18">
    <source>
        <dbReference type="PROSITE" id="PS50819"/>
    </source>
</evidence>
<keyword evidence="8" id="KW-0068">Autocatalytic cleavage</keyword>
<feature type="domain" description="DOD-type homing endonuclease" evidence="18">
    <location>
        <begin position="998"/>
        <end position="1145"/>
    </location>
</feature>
<evidence type="ECO:0000256" key="13">
    <source>
        <dbReference type="ARBA" id="ARBA00044940"/>
    </source>
</evidence>
<dbReference type="GO" id="GO:0006269">
    <property type="term" value="P:DNA replication, synthesis of primer"/>
    <property type="evidence" value="ECO:0007669"/>
    <property type="project" value="UniProtKB-UniRule"/>
</dbReference>
<dbReference type="PROSITE" id="PS50819">
    <property type="entry name" value="INTEIN_ENDONUCLEASE"/>
    <property type="match status" value="2"/>
</dbReference>
<keyword evidence="12" id="KW-0413">Isomerase</keyword>
<dbReference type="OrthoDB" id="9773982at2"/>
<dbReference type="CDD" id="cd00081">
    <property type="entry name" value="Hint"/>
    <property type="match status" value="2"/>
</dbReference>
<dbReference type="InterPro" id="IPR003587">
    <property type="entry name" value="Hint_dom_N"/>
</dbReference>
<feature type="domain" description="SF4 helicase" evidence="19">
    <location>
        <begin position="716"/>
        <end position="882"/>
    </location>
</feature>
<keyword evidence="4" id="KW-0677">Repeat</keyword>
<evidence type="ECO:0000256" key="6">
    <source>
        <dbReference type="ARBA" id="ARBA00022801"/>
    </source>
</evidence>